<organism evidence="1 2">
    <name type="scientific">Edwardsiella piscicida</name>
    <dbReference type="NCBI Taxonomy" id="1263550"/>
    <lineage>
        <taxon>Bacteria</taxon>
        <taxon>Pseudomonadati</taxon>
        <taxon>Pseudomonadota</taxon>
        <taxon>Gammaproteobacteria</taxon>
        <taxon>Enterobacterales</taxon>
        <taxon>Hafniaceae</taxon>
        <taxon>Edwardsiella</taxon>
    </lineage>
</organism>
<proteinExistence type="predicted"/>
<reference evidence="1" key="1">
    <citation type="submission" date="2022-10" db="EMBL/GenBank/DDBJ databases">
        <title>Complete genome of Ep21-8.</title>
        <authorList>
            <person name="Kang Y.-R."/>
            <person name="Kim D.-H."/>
        </authorList>
    </citation>
    <scope>NUCLEOTIDE SEQUENCE</scope>
    <source>
        <strain evidence="1">Ep21-8</strain>
    </source>
</reference>
<evidence type="ECO:0000313" key="1">
    <source>
        <dbReference type="EMBL" id="WDU91133.1"/>
    </source>
</evidence>
<dbReference type="EMBL" id="CP118390">
    <property type="protein sequence ID" value="WDU91133.1"/>
    <property type="molecule type" value="Genomic_DNA"/>
</dbReference>
<dbReference type="Proteomes" id="UP001223683">
    <property type="component" value="Chromosome"/>
</dbReference>
<evidence type="ECO:0000313" key="2">
    <source>
        <dbReference type="Proteomes" id="UP001223683"/>
    </source>
</evidence>
<gene>
    <name evidence="1" type="ORF">PWJ79_00200</name>
</gene>
<name>A0AAQ3H4X3_EDWPI</name>
<accession>A0AAQ3H4X3</accession>
<dbReference type="AlphaFoldDB" id="A0AAQ3H4X3"/>
<protein>
    <submittedName>
        <fullName evidence="1">Uncharacterized protein</fullName>
    </submittedName>
</protein>
<dbReference type="GeneID" id="72526936"/>
<sequence length="366" mass="41859">MKNTYDSKRVDSLKNAVRLMRNSAGNLCYAHIDKMSWITDLGSVQNKVLVERLNDLKSDGGYLVKCRPAGKKECDALYRSVVEIRLADKRSVHPVLMMLYFSPTSKIRGAMRMEFSPQHYTPEQITDLFLWLGRKGRLGKYLYRGLRSAWVTTIHYALDVVGMQQHDYLIGLSKVHGGEYHDLNGPEEGLRLGSSTLVASVYAKVNVPSLSVEERYAAALLTLEESQLEHFLRLELRFSPGKQKLMLRNLSHMTNLVSRLVIYRRDMLEDKGLDPDFVRLLGEMPIPAARAKFKPASKLNGKAVSTTKEAANKRVDKRMKKYRVALFDAEAIWDRLPLVLDTLGILAQPQNWELKHRQKWLKSRGK</sequence>
<dbReference type="RefSeq" id="WP_012846923.1">
    <property type="nucleotide sequence ID" value="NC_013508.1"/>
</dbReference>